<organism evidence="1 2">
    <name type="scientific">Acropora cervicornis</name>
    <name type="common">Staghorn coral</name>
    <dbReference type="NCBI Taxonomy" id="6130"/>
    <lineage>
        <taxon>Eukaryota</taxon>
        <taxon>Metazoa</taxon>
        <taxon>Cnidaria</taxon>
        <taxon>Anthozoa</taxon>
        <taxon>Hexacorallia</taxon>
        <taxon>Scleractinia</taxon>
        <taxon>Astrocoeniina</taxon>
        <taxon>Acroporidae</taxon>
        <taxon>Acropora</taxon>
    </lineage>
</organism>
<reference evidence="1" key="1">
    <citation type="journal article" date="2023" name="G3 (Bethesda)">
        <title>Whole genome assembly and annotation of the endangered Caribbean coral Acropora cervicornis.</title>
        <authorList>
            <person name="Selwyn J.D."/>
            <person name="Vollmer S.V."/>
        </authorList>
    </citation>
    <scope>NUCLEOTIDE SEQUENCE</scope>
    <source>
        <strain evidence="1">K2</strain>
    </source>
</reference>
<comment type="caution">
    <text evidence="1">The sequence shown here is derived from an EMBL/GenBank/DDBJ whole genome shotgun (WGS) entry which is preliminary data.</text>
</comment>
<reference evidence="1" key="2">
    <citation type="journal article" date="2023" name="Science">
        <title>Genomic signatures of disease resistance in endangered staghorn corals.</title>
        <authorList>
            <person name="Vollmer S.V."/>
            <person name="Selwyn J.D."/>
            <person name="Despard B.A."/>
            <person name="Roesel C.L."/>
        </authorList>
    </citation>
    <scope>NUCLEOTIDE SEQUENCE</scope>
    <source>
        <strain evidence="1">K2</strain>
    </source>
</reference>
<dbReference type="Proteomes" id="UP001249851">
    <property type="component" value="Unassembled WGS sequence"/>
</dbReference>
<dbReference type="EMBL" id="JARQWQ010000008">
    <property type="protein sequence ID" value="KAK2570106.1"/>
    <property type="molecule type" value="Genomic_DNA"/>
</dbReference>
<protein>
    <submittedName>
        <fullName evidence="1">Uncharacterized protein</fullName>
    </submittedName>
</protein>
<name>A0AAD9VD54_ACRCE</name>
<dbReference type="AlphaFoldDB" id="A0AAD9VD54"/>
<proteinExistence type="predicted"/>
<evidence type="ECO:0000313" key="1">
    <source>
        <dbReference type="EMBL" id="KAK2570106.1"/>
    </source>
</evidence>
<accession>A0AAD9VD54</accession>
<gene>
    <name evidence="1" type="ORF">P5673_004855</name>
</gene>
<keyword evidence="2" id="KW-1185">Reference proteome</keyword>
<evidence type="ECO:0000313" key="2">
    <source>
        <dbReference type="Proteomes" id="UP001249851"/>
    </source>
</evidence>
<sequence>MVQSIELVSLWKEGESGTIAAIAPKIHAVFIIFATAEALKDRGILLVYDYHDVYSDEYEHKRKISHYLARPTTLEDIEENLNACKGIAIKGLNKLLFVEGLKFTFLKKLASFRFTGYCSGDLSIPGPHARLTRSHSPLFKGENKMAQVSSQGYVGVLEDIRRSLTSVIWQLRSPDSNCNNCIFQTASENGIRMANDKAVGKIQDNSQNTGNPLSPMAWKTALEETLAERWQVGNKLSTRPQKQIEEKKKAQRPRSFIIYLRGKKLQKSTGACFKHLKR</sequence>